<evidence type="ECO:0000313" key="1">
    <source>
        <dbReference type="EMBL" id="MBX54724.1"/>
    </source>
</evidence>
<accession>A0A2P2PIZ6</accession>
<dbReference type="EMBL" id="GGEC01074240">
    <property type="protein sequence ID" value="MBX54724.1"/>
    <property type="molecule type" value="Transcribed_RNA"/>
</dbReference>
<reference evidence="1" key="1">
    <citation type="submission" date="2018-02" db="EMBL/GenBank/DDBJ databases">
        <title>Rhizophora mucronata_Transcriptome.</title>
        <authorList>
            <person name="Meera S.P."/>
            <person name="Sreeshan A."/>
            <person name="Augustine A."/>
        </authorList>
    </citation>
    <scope>NUCLEOTIDE SEQUENCE</scope>
    <source>
        <tissue evidence="1">Leaf</tissue>
    </source>
</reference>
<organism evidence="1">
    <name type="scientific">Rhizophora mucronata</name>
    <name type="common">Asiatic mangrove</name>
    <dbReference type="NCBI Taxonomy" id="61149"/>
    <lineage>
        <taxon>Eukaryota</taxon>
        <taxon>Viridiplantae</taxon>
        <taxon>Streptophyta</taxon>
        <taxon>Embryophyta</taxon>
        <taxon>Tracheophyta</taxon>
        <taxon>Spermatophyta</taxon>
        <taxon>Magnoliopsida</taxon>
        <taxon>eudicotyledons</taxon>
        <taxon>Gunneridae</taxon>
        <taxon>Pentapetalae</taxon>
        <taxon>rosids</taxon>
        <taxon>fabids</taxon>
        <taxon>Malpighiales</taxon>
        <taxon>Rhizophoraceae</taxon>
        <taxon>Rhizophora</taxon>
    </lineage>
</organism>
<protein>
    <submittedName>
        <fullName evidence="1">Uncharacterized protein</fullName>
    </submittedName>
</protein>
<proteinExistence type="predicted"/>
<name>A0A2P2PIZ6_RHIMU</name>
<sequence>MIFISETGPTLFEQLEVFFSRRESSKCGLPLKSSELMTPVLPECKQSASNLALDNFALKINSDPTL</sequence>
<dbReference type="AlphaFoldDB" id="A0A2P2PIZ6"/>